<name>A0A914X494_9BILA</name>
<organism evidence="1 2">
    <name type="scientific">Plectus sambesii</name>
    <dbReference type="NCBI Taxonomy" id="2011161"/>
    <lineage>
        <taxon>Eukaryota</taxon>
        <taxon>Metazoa</taxon>
        <taxon>Ecdysozoa</taxon>
        <taxon>Nematoda</taxon>
        <taxon>Chromadorea</taxon>
        <taxon>Plectida</taxon>
        <taxon>Plectina</taxon>
        <taxon>Plectoidea</taxon>
        <taxon>Plectidae</taxon>
        <taxon>Plectus</taxon>
    </lineage>
</organism>
<protein>
    <submittedName>
        <fullName evidence="2">Uncharacterized protein</fullName>
    </submittedName>
</protein>
<reference evidence="2" key="1">
    <citation type="submission" date="2022-11" db="UniProtKB">
        <authorList>
            <consortium name="WormBaseParasite"/>
        </authorList>
    </citation>
    <scope>IDENTIFICATION</scope>
</reference>
<keyword evidence="1" id="KW-1185">Reference proteome</keyword>
<evidence type="ECO:0000313" key="1">
    <source>
        <dbReference type="Proteomes" id="UP000887566"/>
    </source>
</evidence>
<dbReference type="Proteomes" id="UP000887566">
    <property type="component" value="Unplaced"/>
</dbReference>
<dbReference type="Gene3D" id="3.40.50.720">
    <property type="entry name" value="NAD(P)-binding Rossmann-like Domain"/>
    <property type="match status" value="1"/>
</dbReference>
<sequence length="167" mass="19017">MKHIALYGIGRTMKGVALLFGRSGSRVTAISPTQDNATMLKNEVISYLEDGSCPEPFLPDDLLHEMRDYQKCIDRIDFTSDLTVVSSREIQMVIEVLPDDLDEPGLLVNRLVIELLKERKRIVQDKIATVEEVDDIFRIAFRTDLSLKDLEETLGPMSIQRLLSRRP</sequence>
<dbReference type="AlphaFoldDB" id="A0A914X494"/>
<proteinExistence type="predicted"/>
<dbReference type="WBParaSite" id="PSAMB.scaffold660size44308.g7908.t1">
    <property type="protein sequence ID" value="PSAMB.scaffold660size44308.g7908.t1"/>
    <property type="gene ID" value="PSAMB.scaffold660size44308.g7908"/>
</dbReference>
<accession>A0A914X494</accession>
<evidence type="ECO:0000313" key="2">
    <source>
        <dbReference type="WBParaSite" id="PSAMB.scaffold660size44308.g7908.t1"/>
    </source>
</evidence>